<reference evidence="18" key="1">
    <citation type="submission" date="2020-07" db="EMBL/GenBank/DDBJ databases">
        <title>Draft Genome Sequence of a Deep-Sea Yeast, Naganishia (Cryptococcus) liquefaciens strain N6.</title>
        <authorList>
            <person name="Han Y.W."/>
            <person name="Kajitani R."/>
            <person name="Morimoto H."/>
            <person name="Parhat M."/>
            <person name="Tsubouchi H."/>
            <person name="Bakenova O."/>
            <person name="Ogata M."/>
            <person name="Argunhan B."/>
            <person name="Aoki R."/>
            <person name="Kajiwara S."/>
            <person name="Itoh T."/>
            <person name="Iwasaki H."/>
        </authorList>
    </citation>
    <scope>NUCLEOTIDE SEQUENCE</scope>
    <source>
        <strain evidence="18">N6</strain>
    </source>
</reference>
<gene>
    <name evidence="18" type="ORF">NliqN6_3895</name>
</gene>
<dbReference type="GO" id="GO:0005634">
    <property type="term" value="C:nucleus"/>
    <property type="evidence" value="ECO:0007669"/>
    <property type="project" value="TreeGrafter"/>
</dbReference>
<evidence type="ECO:0000256" key="12">
    <source>
        <dbReference type="ARBA" id="ARBA00048679"/>
    </source>
</evidence>
<keyword evidence="10" id="KW-0460">Magnesium</keyword>
<dbReference type="InterPro" id="IPR018935">
    <property type="entry name" value="RIO_kinase_CS"/>
</dbReference>
<feature type="compositionally biased region" description="Low complexity" evidence="16">
    <location>
        <begin position="485"/>
        <end position="505"/>
    </location>
</feature>
<feature type="region of interest" description="Disordered" evidence="16">
    <location>
        <begin position="119"/>
        <end position="148"/>
    </location>
</feature>
<dbReference type="GO" id="GO:0046872">
    <property type="term" value="F:metal ion binding"/>
    <property type="evidence" value="ECO:0007669"/>
    <property type="project" value="UniProtKB-KW"/>
</dbReference>
<dbReference type="EC" id="2.7.11.1" evidence="3"/>
<keyword evidence="15" id="KW-0175">Coiled coil</keyword>
<dbReference type="SUPFAM" id="SSF46785">
    <property type="entry name" value="Winged helix' DNA-binding domain"/>
    <property type="match status" value="1"/>
</dbReference>
<feature type="region of interest" description="Disordered" evidence="16">
    <location>
        <begin position="395"/>
        <end position="563"/>
    </location>
</feature>
<dbReference type="GO" id="GO:0030688">
    <property type="term" value="C:preribosome, small subunit precursor"/>
    <property type="evidence" value="ECO:0007669"/>
    <property type="project" value="TreeGrafter"/>
</dbReference>
<evidence type="ECO:0000256" key="9">
    <source>
        <dbReference type="ARBA" id="ARBA00022840"/>
    </source>
</evidence>
<keyword evidence="19" id="KW-1185">Reference proteome</keyword>
<dbReference type="OrthoDB" id="10258631at2759"/>
<evidence type="ECO:0000256" key="5">
    <source>
        <dbReference type="ARBA" id="ARBA00022679"/>
    </source>
</evidence>
<keyword evidence="4" id="KW-0723">Serine/threonine-protein kinase</keyword>
<comment type="caution">
    <text evidence="18">The sequence shown here is derived from an EMBL/GenBank/DDBJ whole genome shotgun (WGS) entry which is preliminary data.</text>
</comment>
<organism evidence="18 19">
    <name type="scientific">Naganishia liquefaciens</name>
    <dbReference type="NCBI Taxonomy" id="104408"/>
    <lineage>
        <taxon>Eukaryota</taxon>
        <taxon>Fungi</taxon>
        <taxon>Dikarya</taxon>
        <taxon>Basidiomycota</taxon>
        <taxon>Agaricomycotina</taxon>
        <taxon>Tremellomycetes</taxon>
        <taxon>Filobasidiales</taxon>
        <taxon>Filobasidiaceae</taxon>
        <taxon>Naganishia</taxon>
    </lineage>
</organism>
<dbReference type="SMART" id="SM00090">
    <property type="entry name" value="RIO"/>
    <property type="match status" value="1"/>
</dbReference>
<evidence type="ECO:0000256" key="4">
    <source>
        <dbReference type="ARBA" id="ARBA00022527"/>
    </source>
</evidence>
<dbReference type="InterPro" id="IPR036390">
    <property type="entry name" value="WH_DNA-bd_sf"/>
</dbReference>
<dbReference type="InterPro" id="IPR030484">
    <property type="entry name" value="Rio2"/>
</dbReference>
<dbReference type="GO" id="GO:0004674">
    <property type="term" value="F:protein serine/threonine kinase activity"/>
    <property type="evidence" value="ECO:0007669"/>
    <property type="project" value="UniProtKB-KW"/>
</dbReference>
<accession>A0A8H3TUT1</accession>
<evidence type="ECO:0000256" key="10">
    <source>
        <dbReference type="ARBA" id="ARBA00022842"/>
    </source>
</evidence>
<evidence type="ECO:0000256" key="16">
    <source>
        <dbReference type="SAM" id="MobiDB-lite"/>
    </source>
</evidence>
<evidence type="ECO:0000256" key="7">
    <source>
        <dbReference type="ARBA" id="ARBA00022741"/>
    </source>
</evidence>
<dbReference type="Gene3D" id="1.10.510.10">
    <property type="entry name" value="Transferase(Phosphotransferase) domain 1"/>
    <property type="match status" value="1"/>
</dbReference>
<dbReference type="SUPFAM" id="SSF56112">
    <property type="entry name" value="Protein kinase-like (PK-like)"/>
    <property type="match status" value="1"/>
</dbReference>
<dbReference type="InterPro" id="IPR011009">
    <property type="entry name" value="Kinase-like_dom_sf"/>
</dbReference>
<dbReference type="CDD" id="cd05144">
    <property type="entry name" value="RIO2_C"/>
    <property type="match status" value="1"/>
</dbReference>
<keyword evidence="9" id="KW-0067">ATP-binding</keyword>
<feature type="compositionally biased region" description="Basic and acidic residues" evidence="16">
    <location>
        <begin position="517"/>
        <end position="526"/>
    </location>
</feature>
<evidence type="ECO:0000256" key="15">
    <source>
        <dbReference type="SAM" id="Coils"/>
    </source>
</evidence>
<keyword evidence="6" id="KW-0479">Metal-binding</keyword>
<dbReference type="GO" id="GO:0005829">
    <property type="term" value="C:cytosol"/>
    <property type="evidence" value="ECO:0007669"/>
    <property type="project" value="TreeGrafter"/>
</dbReference>
<keyword evidence="8" id="KW-0418">Kinase</keyword>
<comment type="catalytic activity">
    <reaction evidence="11">
        <text>L-threonyl-[protein] + ATP = O-phospho-L-threonyl-[protein] + ADP + H(+)</text>
        <dbReference type="Rhea" id="RHEA:46608"/>
        <dbReference type="Rhea" id="RHEA-COMP:11060"/>
        <dbReference type="Rhea" id="RHEA-COMP:11605"/>
        <dbReference type="ChEBI" id="CHEBI:15378"/>
        <dbReference type="ChEBI" id="CHEBI:30013"/>
        <dbReference type="ChEBI" id="CHEBI:30616"/>
        <dbReference type="ChEBI" id="CHEBI:61977"/>
        <dbReference type="ChEBI" id="CHEBI:456216"/>
        <dbReference type="EC" id="2.7.11.1"/>
    </reaction>
</comment>
<feature type="domain" description="RIO kinase" evidence="17">
    <location>
        <begin position="65"/>
        <end position="331"/>
    </location>
</feature>
<dbReference type="InterPro" id="IPR018934">
    <property type="entry name" value="RIO_dom"/>
</dbReference>
<dbReference type="Proteomes" id="UP000620104">
    <property type="component" value="Unassembled WGS sequence"/>
</dbReference>
<keyword evidence="7" id="KW-0547">Nucleotide-binding</keyword>
<dbReference type="FunFam" id="1.10.10.10:FF:000053">
    <property type="entry name" value="Serine/threonine-protein kinase RIO2"/>
    <property type="match status" value="1"/>
</dbReference>
<evidence type="ECO:0000256" key="8">
    <source>
        <dbReference type="ARBA" id="ARBA00022777"/>
    </source>
</evidence>
<feature type="compositionally biased region" description="Acidic residues" evidence="16">
    <location>
        <begin position="407"/>
        <end position="427"/>
    </location>
</feature>
<evidence type="ECO:0000313" key="19">
    <source>
        <dbReference type="Proteomes" id="UP000620104"/>
    </source>
</evidence>
<dbReference type="GO" id="GO:0030490">
    <property type="term" value="P:maturation of SSU-rRNA"/>
    <property type="evidence" value="ECO:0007669"/>
    <property type="project" value="TreeGrafter"/>
</dbReference>
<evidence type="ECO:0000256" key="6">
    <source>
        <dbReference type="ARBA" id="ARBA00022723"/>
    </source>
</evidence>
<dbReference type="Pfam" id="PF01163">
    <property type="entry name" value="RIO1"/>
    <property type="match status" value="1"/>
</dbReference>
<dbReference type="GO" id="GO:0005524">
    <property type="term" value="F:ATP binding"/>
    <property type="evidence" value="ECO:0007669"/>
    <property type="project" value="UniProtKB-KW"/>
</dbReference>
<dbReference type="Gene3D" id="3.30.200.20">
    <property type="entry name" value="Phosphorylase Kinase, domain 1"/>
    <property type="match status" value="1"/>
</dbReference>
<evidence type="ECO:0000313" key="18">
    <source>
        <dbReference type="EMBL" id="GHJ87493.1"/>
    </source>
</evidence>
<keyword evidence="5" id="KW-0808">Transferase</keyword>
<name>A0A8H3TUT1_9TREE</name>
<evidence type="ECO:0000256" key="2">
    <source>
        <dbReference type="ARBA" id="ARBA00009196"/>
    </source>
</evidence>
<comment type="cofactor">
    <cofactor evidence="1">
        <name>Mg(2+)</name>
        <dbReference type="ChEBI" id="CHEBI:18420"/>
    </cofactor>
</comment>
<proteinExistence type="inferred from homology"/>
<dbReference type="InterPro" id="IPR015285">
    <property type="entry name" value="RIO2_wHTH_N"/>
</dbReference>
<dbReference type="PANTHER" id="PTHR45852:SF1">
    <property type="entry name" value="SERINE_THREONINE-PROTEIN KINASE RIO2"/>
    <property type="match status" value="1"/>
</dbReference>
<evidence type="ECO:0000259" key="17">
    <source>
        <dbReference type="SMART" id="SM00090"/>
    </source>
</evidence>
<feature type="compositionally biased region" description="Acidic residues" evidence="16">
    <location>
        <begin position="128"/>
        <end position="148"/>
    </location>
</feature>
<dbReference type="Gene3D" id="1.10.10.10">
    <property type="entry name" value="Winged helix-like DNA-binding domain superfamily/Winged helix DNA-binding domain"/>
    <property type="match status" value="1"/>
</dbReference>
<dbReference type="FunFam" id="3.30.200.20:FF:000052">
    <property type="entry name" value="Serine/threonine-protein kinase RIO2"/>
    <property type="match status" value="1"/>
</dbReference>
<protein>
    <recommendedName>
        <fullName evidence="13">Serine/threonine-protein kinase RIO2</fullName>
        <ecNumber evidence="3">2.7.11.1</ecNumber>
    </recommendedName>
    <alternativeName>
        <fullName evidence="14">Serine/threonine-protein kinase rio2</fullName>
    </alternativeName>
</protein>
<feature type="coiled-coil region" evidence="15">
    <location>
        <begin position="319"/>
        <end position="346"/>
    </location>
</feature>
<dbReference type="InterPro" id="IPR000687">
    <property type="entry name" value="RIO_kinase"/>
</dbReference>
<dbReference type="EMBL" id="BLZA01000021">
    <property type="protein sequence ID" value="GHJ87493.1"/>
    <property type="molecule type" value="Genomic_DNA"/>
</dbReference>
<dbReference type="Pfam" id="PF09202">
    <property type="entry name" value="Rio2_N"/>
    <property type="match status" value="1"/>
</dbReference>
<dbReference type="PROSITE" id="PS01245">
    <property type="entry name" value="RIO1"/>
    <property type="match status" value="1"/>
</dbReference>
<dbReference type="InterPro" id="IPR036388">
    <property type="entry name" value="WH-like_DNA-bd_sf"/>
</dbReference>
<sequence>MKLDATDLRYVTPDEFRVLAAVEQGSKNHEVIPTVLIAQISKITGGQVNKCLGALAKRGLVGRVANIKYDGYRLTYGGLDFLALKAFSKRSTVTSVGQQIGVGKEGDIYIVKGSGSNAFTDKGKGREEDGDEEEEEEGSEWSESEDEEIGGSKRILKIHRLGRISFRNIKTKRDYLGSRKSASWMYMSRLSAMKEYEYMKALYQYGLPVPKPYDNARHAIVMSLVEGFPMRQLSVLDDPSILYSKLMSLIVRLAYVGLIHGDFNEFNIMIGEEDDEPTVIDFPQMVSIRHENAESFFDRDVQCIRRFFRRRFRYESDDYPTFQETMRELKEMREEAEQANELFDEDGVSYEDLSPRKRRELLALKGLVRIDELVEASGFGRQLQEELETYMHDVAEEPGENDVSSEGSDDSEESEDDSDQEQDDVDDMEQRARDLRLGNTQSEDDEDEDEHEDEDEDEVPELHDHGAKRGFPSAPSSVAARSHMTGRTNTSRTTQGSRTSRTSEGSDLKSIVANDLARQRQRTEGKHHTRKGLSSAGRAKGSKWKTSASAQVGRNAAQGGIWN</sequence>
<evidence type="ECO:0000256" key="11">
    <source>
        <dbReference type="ARBA" id="ARBA00047899"/>
    </source>
</evidence>
<comment type="catalytic activity">
    <reaction evidence="12">
        <text>L-seryl-[protein] + ATP = O-phospho-L-seryl-[protein] + ADP + H(+)</text>
        <dbReference type="Rhea" id="RHEA:17989"/>
        <dbReference type="Rhea" id="RHEA-COMP:9863"/>
        <dbReference type="Rhea" id="RHEA-COMP:11604"/>
        <dbReference type="ChEBI" id="CHEBI:15378"/>
        <dbReference type="ChEBI" id="CHEBI:29999"/>
        <dbReference type="ChEBI" id="CHEBI:30616"/>
        <dbReference type="ChEBI" id="CHEBI:83421"/>
        <dbReference type="ChEBI" id="CHEBI:456216"/>
        <dbReference type="EC" id="2.7.11.1"/>
    </reaction>
</comment>
<dbReference type="PANTHER" id="PTHR45852">
    <property type="entry name" value="SER/THR-PROTEIN KINASE RIO2"/>
    <property type="match status" value="1"/>
</dbReference>
<evidence type="ECO:0000256" key="13">
    <source>
        <dbReference type="ARBA" id="ARBA00068353"/>
    </source>
</evidence>
<evidence type="ECO:0000256" key="3">
    <source>
        <dbReference type="ARBA" id="ARBA00012513"/>
    </source>
</evidence>
<dbReference type="AlphaFoldDB" id="A0A8H3TUT1"/>
<comment type="similarity">
    <text evidence="2">Belongs to the protein kinase superfamily. RIO-type Ser/Thr kinase family.</text>
</comment>
<feature type="compositionally biased region" description="Acidic residues" evidence="16">
    <location>
        <begin position="442"/>
        <end position="459"/>
    </location>
</feature>
<evidence type="ECO:0000256" key="14">
    <source>
        <dbReference type="ARBA" id="ARBA00068837"/>
    </source>
</evidence>
<evidence type="ECO:0000256" key="1">
    <source>
        <dbReference type="ARBA" id="ARBA00001946"/>
    </source>
</evidence>